<protein>
    <recommendedName>
        <fullName evidence="4">Bacteriocin immunity protein</fullName>
    </recommendedName>
</protein>
<name>A0ABT9YV06_9STRE</name>
<dbReference type="Proteomes" id="UP001223079">
    <property type="component" value="Unassembled WGS sequence"/>
</dbReference>
<evidence type="ECO:0000313" key="3">
    <source>
        <dbReference type="Proteomes" id="UP001223079"/>
    </source>
</evidence>
<feature type="transmembrane region" description="Helical" evidence="1">
    <location>
        <begin position="43"/>
        <end position="68"/>
    </location>
</feature>
<gene>
    <name evidence="2" type="ORF">J2S23_002007</name>
</gene>
<reference evidence="2 3" key="1">
    <citation type="submission" date="2023-07" db="EMBL/GenBank/DDBJ databases">
        <title>Genomic Encyclopedia of Type Strains, Phase IV (KMG-IV): sequencing the most valuable type-strain genomes for metagenomic binning, comparative biology and taxonomic classification.</title>
        <authorList>
            <person name="Goeker M."/>
        </authorList>
    </citation>
    <scope>NUCLEOTIDE SEQUENCE [LARGE SCALE GENOMIC DNA]</scope>
    <source>
        <strain evidence="2 3">DSM 105143</strain>
    </source>
</reference>
<proteinExistence type="predicted"/>
<keyword evidence="1" id="KW-1133">Transmembrane helix</keyword>
<keyword evidence="1" id="KW-0472">Membrane</keyword>
<dbReference type="RefSeq" id="WP_307122577.1">
    <property type="nucleotide sequence ID" value="NZ_JAUSTM010000027.1"/>
</dbReference>
<keyword evidence="3" id="KW-1185">Reference proteome</keyword>
<dbReference type="EMBL" id="JAUSTM010000027">
    <property type="protein sequence ID" value="MDQ0223431.1"/>
    <property type="molecule type" value="Genomic_DNA"/>
</dbReference>
<feature type="transmembrane region" description="Helical" evidence="1">
    <location>
        <begin position="16"/>
        <end position="37"/>
    </location>
</feature>
<comment type="caution">
    <text evidence="2">The sequence shown here is derived from an EMBL/GenBank/DDBJ whole genome shotgun (WGS) entry which is preliminary data.</text>
</comment>
<organism evidence="2 3">
    <name type="scientific">Streptococcus moroccensis</name>
    <dbReference type="NCBI Taxonomy" id="1451356"/>
    <lineage>
        <taxon>Bacteria</taxon>
        <taxon>Bacillati</taxon>
        <taxon>Bacillota</taxon>
        <taxon>Bacilli</taxon>
        <taxon>Lactobacillales</taxon>
        <taxon>Streptococcaceae</taxon>
        <taxon>Streptococcus</taxon>
    </lineage>
</organism>
<evidence type="ECO:0008006" key="4">
    <source>
        <dbReference type="Google" id="ProtNLM"/>
    </source>
</evidence>
<accession>A0ABT9YV06</accession>
<sequence length="74" mass="8561">MRNEVMGMKDYTIKDFLLGFAKWLAGLLVMIGLLQLIKGSLPGVYDILMTISSLAVVGLILYTLYYWIRVFWKR</sequence>
<keyword evidence="1" id="KW-0812">Transmembrane</keyword>
<evidence type="ECO:0000313" key="2">
    <source>
        <dbReference type="EMBL" id="MDQ0223431.1"/>
    </source>
</evidence>
<evidence type="ECO:0000256" key="1">
    <source>
        <dbReference type="SAM" id="Phobius"/>
    </source>
</evidence>